<dbReference type="Proteomes" id="UP000587462">
    <property type="component" value="Unassembled WGS sequence"/>
</dbReference>
<keyword evidence="1" id="KW-0472">Membrane</keyword>
<feature type="transmembrane region" description="Helical" evidence="1">
    <location>
        <begin position="21"/>
        <end position="42"/>
    </location>
</feature>
<name>A0A7Y7E800_STRMO</name>
<keyword evidence="1" id="KW-1133">Transmembrane helix</keyword>
<protein>
    <recommendedName>
        <fullName evidence="4">Integral membrane protein</fullName>
    </recommendedName>
</protein>
<evidence type="ECO:0000256" key="1">
    <source>
        <dbReference type="SAM" id="Phobius"/>
    </source>
</evidence>
<feature type="transmembrane region" description="Helical" evidence="1">
    <location>
        <begin position="141"/>
        <end position="160"/>
    </location>
</feature>
<dbReference type="RefSeq" id="WP_171082540.1">
    <property type="nucleotide sequence ID" value="NZ_BNBU01000001.1"/>
</dbReference>
<reference evidence="2 3" key="1">
    <citation type="submission" date="2020-04" db="EMBL/GenBank/DDBJ databases">
        <title>Draft Genome Sequence of Streptomyces morookaense DSM 40503, an 8-azaguanine-producing strain.</title>
        <authorList>
            <person name="Qi J."/>
            <person name="Gao J.-M."/>
        </authorList>
    </citation>
    <scope>NUCLEOTIDE SEQUENCE [LARGE SCALE GENOMIC DNA]</scope>
    <source>
        <strain evidence="2 3">DSM 40503</strain>
    </source>
</reference>
<comment type="caution">
    <text evidence="2">The sequence shown here is derived from an EMBL/GenBank/DDBJ whole genome shotgun (WGS) entry which is preliminary data.</text>
</comment>
<sequence>MRFVWRWRRNPLRRRSDVVEAWAGVAAVVLMLVLGTAAGWAVGSFAHGALREAVRQQQQHRHLVSAEVVRSVTGTPAEPDHESTTGREGYGRFLARWQDPDGVEHTGLVALHQAPGPADRFPLWTDDEGRIAGRPMDRATAVVHAVLAGAAAAAGAAGLVEGVRRVVVWRLVHRRYAQWDREWQQAGHTWGRADAGS</sequence>
<dbReference type="EMBL" id="JABBXF010000037">
    <property type="protein sequence ID" value="NVK79485.1"/>
    <property type="molecule type" value="Genomic_DNA"/>
</dbReference>
<dbReference type="PANTHER" id="PTHR42305:SF1">
    <property type="entry name" value="MEMBRANE PROTEIN RV1733C-RELATED"/>
    <property type="match status" value="1"/>
</dbReference>
<organism evidence="2 3">
    <name type="scientific">Streptomyces morookaense</name>
    <name type="common">Streptoverticillium morookaense</name>
    <dbReference type="NCBI Taxonomy" id="1970"/>
    <lineage>
        <taxon>Bacteria</taxon>
        <taxon>Bacillati</taxon>
        <taxon>Actinomycetota</taxon>
        <taxon>Actinomycetes</taxon>
        <taxon>Kitasatosporales</taxon>
        <taxon>Streptomycetaceae</taxon>
        <taxon>Streptomyces</taxon>
    </lineage>
</organism>
<dbReference type="PANTHER" id="PTHR42305">
    <property type="entry name" value="MEMBRANE PROTEIN RV1733C-RELATED"/>
    <property type="match status" value="1"/>
</dbReference>
<accession>A0A7Y7E800</accession>
<gene>
    <name evidence="2" type="ORF">HG542_17665</name>
</gene>
<keyword evidence="1" id="KW-0812">Transmembrane</keyword>
<dbReference type="InterPro" id="IPR039708">
    <property type="entry name" value="MT1774/Rv1733c-like"/>
</dbReference>
<evidence type="ECO:0008006" key="4">
    <source>
        <dbReference type="Google" id="ProtNLM"/>
    </source>
</evidence>
<proteinExistence type="predicted"/>
<evidence type="ECO:0000313" key="2">
    <source>
        <dbReference type="EMBL" id="NVK79485.1"/>
    </source>
</evidence>
<dbReference type="AlphaFoldDB" id="A0A7Y7E800"/>
<keyword evidence="3" id="KW-1185">Reference proteome</keyword>
<evidence type="ECO:0000313" key="3">
    <source>
        <dbReference type="Proteomes" id="UP000587462"/>
    </source>
</evidence>